<name>A0A366M4B9_9ACTN</name>
<dbReference type="OrthoDB" id="4239815at2"/>
<feature type="chain" id="PRO_5039056707" description="Peptidase inhibitor family I36" evidence="1">
    <location>
        <begin position="30"/>
        <end position="118"/>
    </location>
</feature>
<dbReference type="Proteomes" id="UP000253303">
    <property type="component" value="Unassembled WGS sequence"/>
</dbReference>
<dbReference type="AlphaFoldDB" id="A0A366M4B9"/>
<evidence type="ECO:0000313" key="2">
    <source>
        <dbReference type="EMBL" id="RBQ21046.1"/>
    </source>
</evidence>
<evidence type="ECO:0000256" key="1">
    <source>
        <dbReference type="SAM" id="SignalP"/>
    </source>
</evidence>
<organism evidence="2 3">
    <name type="scientific">Spongiactinospora rosea</name>
    <dbReference type="NCBI Taxonomy" id="2248750"/>
    <lineage>
        <taxon>Bacteria</taxon>
        <taxon>Bacillati</taxon>
        <taxon>Actinomycetota</taxon>
        <taxon>Actinomycetes</taxon>
        <taxon>Streptosporangiales</taxon>
        <taxon>Streptosporangiaceae</taxon>
        <taxon>Spongiactinospora</taxon>
    </lineage>
</organism>
<sequence>MFTIKRIAAIAAVAAAVLLPLPQAASAQALDIKEKCTGKTCIYYSGTGAGGFYAIASGKDFYGHVDLWGPGITFRNSPTATNPSTDAHGLGSGWVCARGWAHSGGQYIEMGWPCVHVD</sequence>
<accession>A0A366M4B9</accession>
<reference evidence="2 3" key="1">
    <citation type="submission" date="2018-06" db="EMBL/GenBank/DDBJ databases">
        <title>Sphaerisporangium craniellae sp. nov., isolated from a marine sponge in the South China Sea.</title>
        <authorList>
            <person name="Li L."/>
        </authorList>
    </citation>
    <scope>NUCLEOTIDE SEQUENCE [LARGE SCALE GENOMIC DNA]</scope>
    <source>
        <strain evidence="2 3">LHW63015</strain>
    </source>
</reference>
<comment type="caution">
    <text evidence="2">The sequence shown here is derived from an EMBL/GenBank/DDBJ whole genome shotgun (WGS) entry which is preliminary data.</text>
</comment>
<evidence type="ECO:0000313" key="3">
    <source>
        <dbReference type="Proteomes" id="UP000253303"/>
    </source>
</evidence>
<gene>
    <name evidence="2" type="ORF">DP939_08310</name>
</gene>
<dbReference type="RefSeq" id="WP_113980002.1">
    <property type="nucleotide sequence ID" value="NZ_QMEY01000002.1"/>
</dbReference>
<dbReference type="EMBL" id="QMEY01000002">
    <property type="protein sequence ID" value="RBQ21046.1"/>
    <property type="molecule type" value="Genomic_DNA"/>
</dbReference>
<keyword evidence="3" id="KW-1185">Reference proteome</keyword>
<proteinExistence type="predicted"/>
<protein>
    <recommendedName>
        <fullName evidence="4">Peptidase inhibitor family I36</fullName>
    </recommendedName>
</protein>
<feature type="signal peptide" evidence="1">
    <location>
        <begin position="1"/>
        <end position="29"/>
    </location>
</feature>
<keyword evidence="1" id="KW-0732">Signal</keyword>
<evidence type="ECO:0008006" key="4">
    <source>
        <dbReference type="Google" id="ProtNLM"/>
    </source>
</evidence>